<reference evidence="4" key="1">
    <citation type="submission" date="2024-06" db="EMBL/GenBank/DDBJ databases">
        <title>Multi-omics analyses provide insights into the biosynthesis of the anticancer antibiotic pleurotin in Hohenbuehelia grisea.</title>
        <authorList>
            <person name="Weaver J.A."/>
            <person name="Alberti F."/>
        </authorList>
    </citation>
    <scope>NUCLEOTIDE SEQUENCE [LARGE SCALE GENOMIC DNA]</scope>
    <source>
        <strain evidence="4">T-177</strain>
    </source>
</reference>
<dbReference type="Proteomes" id="UP001556367">
    <property type="component" value="Unassembled WGS sequence"/>
</dbReference>
<feature type="region of interest" description="Disordered" evidence="1">
    <location>
        <begin position="135"/>
        <end position="167"/>
    </location>
</feature>
<dbReference type="EMBL" id="JASNQZ010000011">
    <property type="protein sequence ID" value="KAL0951666.1"/>
    <property type="molecule type" value="Genomic_DNA"/>
</dbReference>
<keyword evidence="2" id="KW-0472">Membrane</keyword>
<evidence type="ECO:0000313" key="3">
    <source>
        <dbReference type="EMBL" id="KAL0951666.1"/>
    </source>
</evidence>
<proteinExistence type="predicted"/>
<sequence length="232" mass="26141">MTARQAYLHTKFLGEHILFADIELDSWASFWLASALVAAICLLERLLTFSTDVNWAPSSFRRTRWRHASWKAIMTWFTTFLRLLYMLVAMTFHVGLILVIATTLALAQFFMELYRPGSSSPILGKDYHYTSMNEPLLDNSSNGDSPYLRGPISRPRQKSRPSNIRIHKSNVARADAVALELGIASGSSSDAEQPNNAWVARPGHGAAPHRRQDSQRYGLHTDDGEQHDRGRA</sequence>
<feature type="compositionally biased region" description="Basic and acidic residues" evidence="1">
    <location>
        <begin position="210"/>
        <end position="232"/>
    </location>
</feature>
<feature type="compositionally biased region" description="Basic residues" evidence="1">
    <location>
        <begin position="155"/>
        <end position="167"/>
    </location>
</feature>
<keyword evidence="2" id="KW-1133">Transmembrane helix</keyword>
<feature type="transmembrane region" description="Helical" evidence="2">
    <location>
        <begin position="94"/>
        <end position="114"/>
    </location>
</feature>
<protein>
    <recommendedName>
        <fullName evidence="5">Copper transporter</fullName>
    </recommendedName>
</protein>
<name>A0ABR3J817_9AGAR</name>
<keyword evidence="4" id="KW-1185">Reference proteome</keyword>
<gene>
    <name evidence="3" type="ORF">HGRIS_008345</name>
</gene>
<evidence type="ECO:0000256" key="2">
    <source>
        <dbReference type="SAM" id="Phobius"/>
    </source>
</evidence>
<evidence type="ECO:0000256" key="1">
    <source>
        <dbReference type="SAM" id="MobiDB-lite"/>
    </source>
</evidence>
<accession>A0ABR3J817</accession>
<feature type="compositionally biased region" description="Polar residues" evidence="1">
    <location>
        <begin position="135"/>
        <end position="144"/>
    </location>
</feature>
<feature type="region of interest" description="Disordered" evidence="1">
    <location>
        <begin position="186"/>
        <end position="232"/>
    </location>
</feature>
<evidence type="ECO:0000313" key="4">
    <source>
        <dbReference type="Proteomes" id="UP001556367"/>
    </source>
</evidence>
<feature type="compositionally biased region" description="Polar residues" evidence="1">
    <location>
        <begin position="186"/>
        <end position="196"/>
    </location>
</feature>
<evidence type="ECO:0008006" key="5">
    <source>
        <dbReference type="Google" id="ProtNLM"/>
    </source>
</evidence>
<keyword evidence="2" id="KW-0812">Transmembrane</keyword>
<comment type="caution">
    <text evidence="3">The sequence shown here is derived from an EMBL/GenBank/DDBJ whole genome shotgun (WGS) entry which is preliminary data.</text>
</comment>
<organism evidence="3 4">
    <name type="scientific">Hohenbuehelia grisea</name>
    <dbReference type="NCBI Taxonomy" id="104357"/>
    <lineage>
        <taxon>Eukaryota</taxon>
        <taxon>Fungi</taxon>
        <taxon>Dikarya</taxon>
        <taxon>Basidiomycota</taxon>
        <taxon>Agaricomycotina</taxon>
        <taxon>Agaricomycetes</taxon>
        <taxon>Agaricomycetidae</taxon>
        <taxon>Agaricales</taxon>
        <taxon>Pleurotineae</taxon>
        <taxon>Pleurotaceae</taxon>
        <taxon>Hohenbuehelia</taxon>
    </lineage>
</organism>